<sequence length="620" mass="70375">MAGGNHEIRERLSSVEALLSAVPNGEDVCNLVARILNLEANFEQTQESLLEEMAQLRKNNEDLRYEIIVLRRAMASSVEAMPQRPLVRVPEPKSFGGTRSAKELENFLWDMEQHFGAPETEKVTISSMYLIGDAKLWWRTRMVDDANADRQKIDTWDRLKKEMKDQFLPGNTFWIARDGLKRLKQSGSVRDYVKEFSSLMLDIQNMSEEDKLYNFLYGLQPWAQVELRRQNVKDLPSAIVVADALVDLRMSKENLNTSSSSKSNFVRKDKKGDWKKEGKKDAKRKDSGNNHGKGKAEHVATRGKDNWKNQGCFLCNGPHFAKDCPKREKLNALLLGHGAGSFSTSAHFCDVKREKCKCYGGYRGTHTFVSAKLVQGYGLSISKCPRYIKSVNAKAQAVVGMSYNVPLTVGTWVGKANMMVWRIYLLATRFLVRTDNVANTFFATQKKLSPKQARWQEFLAEYDFAWEHKPGRHNQVADALSRKEVFASFYSISRVESDMLDRIKDVAPSDTTYGKLVQQGGRVFVSAAGGLQKELLKETHDPQWAGHPGVERLLALLARSYIWPKMENDVEAYVKTCLVWQQDKTERKKEAGLLQPLPISEIPWVSVSMDFISGLQVELA</sequence>
<evidence type="ECO:0000256" key="1">
    <source>
        <dbReference type="ARBA" id="ARBA00022679"/>
    </source>
</evidence>
<evidence type="ECO:0000256" key="7">
    <source>
        <dbReference type="SAM" id="Coils"/>
    </source>
</evidence>
<comment type="caution">
    <text evidence="12">The sequence shown here is derived from an EMBL/GenBank/DDBJ whole genome shotgun (WGS) entry which is preliminary data.</text>
</comment>
<organism evidence="12 13">
    <name type="scientific">Zingiber officinale</name>
    <name type="common">Ginger</name>
    <name type="synonym">Amomum zingiber</name>
    <dbReference type="NCBI Taxonomy" id="94328"/>
    <lineage>
        <taxon>Eukaryota</taxon>
        <taxon>Viridiplantae</taxon>
        <taxon>Streptophyta</taxon>
        <taxon>Embryophyta</taxon>
        <taxon>Tracheophyta</taxon>
        <taxon>Spermatophyta</taxon>
        <taxon>Magnoliopsida</taxon>
        <taxon>Liliopsida</taxon>
        <taxon>Zingiberales</taxon>
        <taxon>Zingiberaceae</taxon>
        <taxon>Zingiber</taxon>
    </lineage>
</organism>
<keyword evidence="5" id="KW-0378">Hydrolase</keyword>
<dbReference type="Gene3D" id="1.10.340.70">
    <property type="match status" value="1"/>
</dbReference>
<dbReference type="Pfam" id="PF17917">
    <property type="entry name" value="RT_RNaseH"/>
    <property type="match status" value="1"/>
</dbReference>
<evidence type="ECO:0000313" key="12">
    <source>
        <dbReference type="EMBL" id="KAG6528577.1"/>
    </source>
</evidence>
<dbReference type="Proteomes" id="UP000734854">
    <property type="component" value="Unassembled WGS sequence"/>
</dbReference>
<evidence type="ECO:0000256" key="6">
    <source>
        <dbReference type="ARBA" id="ARBA00022918"/>
    </source>
</evidence>
<gene>
    <name evidence="12" type="ORF">ZIOFF_010756</name>
</gene>
<evidence type="ECO:0000259" key="11">
    <source>
        <dbReference type="Pfam" id="PF17921"/>
    </source>
</evidence>
<reference evidence="12 13" key="1">
    <citation type="submission" date="2020-08" db="EMBL/GenBank/DDBJ databases">
        <title>Plant Genome Project.</title>
        <authorList>
            <person name="Zhang R.-G."/>
        </authorList>
    </citation>
    <scope>NUCLEOTIDE SEQUENCE [LARGE SCALE GENOMIC DNA]</scope>
    <source>
        <tissue evidence="12">Rhizome</tissue>
    </source>
</reference>
<evidence type="ECO:0000256" key="5">
    <source>
        <dbReference type="ARBA" id="ARBA00022801"/>
    </source>
</evidence>
<evidence type="ECO:0000259" key="9">
    <source>
        <dbReference type="Pfam" id="PF03732"/>
    </source>
</evidence>
<dbReference type="Pfam" id="PF03732">
    <property type="entry name" value="Retrotrans_gag"/>
    <property type="match status" value="1"/>
</dbReference>
<evidence type="ECO:0008006" key="14">
    <source>
        <dbReference type="Google" id="ProtNLM"/>
    </source>
</evidence>
<evidence type="ECO:0000256" key="2">
    <source>
        <dbReference type="ARBA" id="ARBA00022695"/>
    </source>
</evidence>
<proteinExistence type="predicted"/>
<evidence type="ECO:0000256" key="4">
    <source>
        <dbReference type="ARBA" id="ARBA00022759"/>
    </source>
</evidence>
<dbReference type="InterPro" id="IPR005162">
    <property type="entry name" value="Retrotrans_gag_dom"/>
</dbReference>
<evidence type="ECO:0000259" key="10">
    <source>
        <dbReference type="Pfam" id="PF17917"/>
    </source>
</evidence>
<dbReference type="GO" id="GO:0016787">
    <property type="term" value="F:hydrolase activity"/>
    <property type="evidence" value="ECO:0007669"/>
    <property type="project" value="UniProtKB-KW"/>
</dbReference>
<accession>A0A8J5I1M7</accession>
<feature type="region of interest" description="Disordered" evidence="8">
    <location>
        <begin position="255"/>
        <end position="301"/>
    </location>
</feature>
<protein>
    <recommendedName>
        <fullName evidence="14">Retrotransposon gag domain-containing protein</fullName>
    </recommendedName>
</protein>
<feature type="compositionally biased region" description="Polar residues" evidence="8">
    <location>
        <begin position="255"/>
        <end position="264"/>
    </location>
</feature>
<feature type="coiled-coil region" evidence="7">
    <location>
        <begin position="39"/>
        <end position="73"/>
    </location>
</feature>
<dbReference type="AlphaFoldDB" id="A0A8J5I1M7"/>
<dbReference type="InterPro" id="IPR041373">
    <property type="entry name" value="RT_RNaseH"/>
</dbReference>
<keyword evidence="4" id="KW-0255">Endonuclease</keyword>
<feature type="domain" description="Integrase zinc-binding" evidence="11">
    <location>
        <begin position="531"/>
        <end position="585"/>
    </location>
</feature>
<dbReference type="PANTHER" id="PTHR35046">
    <property type="entry name" value="ZINC KNUCKLE (CCHC-TYPE) FAMILY PROTEIN"/>
    <property type="match status" value="1"/>
</dbReference>
<dbReference type="PANTHER" id="PTHR35046:SF18">
    <property type="entry name" value="RNA-DIRECTED DNA POLYMERASE"/>
    <property type="match status" value="1"/>
</dbReference>
<evidence type="ECO:0000256" key="8">
    <source>
        <dbReference type="SAM" id="MobiDB-lite"/>
    </source>
</evidence>
<evidence type="ECO:0000313" key="13">
    <source>
        <dbReference type="Proteomes" id="UP000734854"/>
    </source>
</evidence>
<feature type="domain" description="Retrotransposon gag" evidence="9">
    <location>
        <begin position="127"/>
        <end position="221"/>
    </location>
</feature>
<keyword evidence="2" id="KW-0548">Nucleotidyltransferase</keyword>
<feature type="domain" description="Reverse transcriptase RNase H-like" evidence="10">
    <location>
        <begin position="420"/>
        <end position="462"/>
    </location>
</feature>
<keyword evidence="7" id="KW-0175">Coiled coil</keyword>
<dbReference type="GO" id="GO:0004519">
    <property type="term" value="F:endonuclease activity"/>
    <property type="evidence" value="ECO:0007669"/>
    <property type="project" value="UniProtKB-KW"/>
</dbReference>
<evidence type="ECO:0000256" key="3">
    <source>
        <dbReference type="ARBA" id="ARBA00022722"/>
    </source>
</evidence>
<keyword evidence="13" id="KW-1185">Reference proteome</keyword>
<dbReference type="InterPro" id="IPR041588">
    <property type="entry name" value="Integrase_H2C2"/>
</dbReference>
<name>A0A8J5I1M7_ZINOF</name>
<keyword evidence="3" id="KW-0540">Nuclease</keyword>
<dbReference type="Pfam" id="PF17921">
    <property type="entry name" value="Integrase_H2C2"/>
    <property type="match status" value="1"/>
</dbReference>
<feature type="compositionally biased region" description="Basic and acidic residues" evidence="8">
    <location>
        <begin position="266"/>
        <end position="301"/>
    </location>
</feature>
<dbReference type="EMBL" id="JACMSC010000003">
    <property type="protein sequence ID" value="KAG6528577.1"/>
    <property type="molecule type" value="Genomic_DNA"/>
</dbReference>
<keyword evidence="1" id="KW-0808">Transferase</keyword>
<dbReference type="GO" id="GO:0003964">
    <property type="term" value="F:RNA-directed DNA polymerase activity"/>
    <property type="evidence" value="ECO:0007669"/>
    <property type="project" value="UniProtKB-KW"/>
</dbReference>
<keyword evidence="6" id="KW-0695">RNA-directed DNA polymerase</keyword>